<evidence type="ECO:0000256" key="2">
    <source>
        <dbReference type="ARBA" id="ARBA00006343"/>
    </source>
</evidence>
<reference evidence="7 8" key="1">
    <citation type="submission" date="2022-07" db="EMBL/GenBank/DDBJ databases">
        <title>Genome-wide signatures of adaptation to extreme environments.</title>
        <authorList>
            <person name="Cho C.H."/>
            <person name="Yoon H.S."/>
        </authorList>
    </citation>
    <scope>NUCLEOTIDE SEQUENCE [LARGE SCALE GENOMIC DNA]</scope>
    <source>
        <strain evidence="7 8">DBV 063 E5</strain>
    </source>
</reference>
<dbReference type="PANTHER" id="PTHR22768:SF0">
    <property type="entry name" value="DNA REPLICATION COMPLEX GINS PROTEIN PSF3"/>
    <property type="match status" value="1"/>
</dbReference>
<sequence length="458" mass="50288">MEEASRRRRRWSAVRAPCDRHYFSLDEILMVEEPVLCLFRESIQGMACLDKSGGAAAVALAERAGRHRLSSPSRGSEHRQRLPEEDDSDDEDVESDDGGSNSLDGRRRGARSTERVDIAMAAAVAANNVASVLQGGDRLPVAHSTPRGSPAVCATANSTVSALDVKRGVVCELPMWAAEMLAARRLVTPELPRCFGRRVQNEIFADAGAINLHEKCPYYYALAMRCIRFFQYAHRAGYGGAAAREALHWRERLLAAVRQAYARRCGQVVDRAQRAARIDAGDSIRRLDEMERRLFQAARAASIAYRRWRQREYQRLTATGPVATAAPPRPLLSAGAMNETTAAVAPSRHPLHLQNSTALAVSLSKRNGGTHHPSRWIPRPVSGTTRVQADRVADDDKENDGDEEGAAASPPGDTDALEPPHRTDAAARASASPVAEPPQRRRRMLYAGESLAARRLQW</sequence>
<dbReference type="InterPro" id="IPR038437">
    <property type="entry name" value="GINS_Psf3_sf"/>
</dbReference>
<feature type="compositionally biased region" description="Acidic residues" evidence="5">
    <location>
        <begin position="84"/>
        <end position="97"/>
    </location>
</feature>
<proteinExistence type="inferred from homology"/>
<feature type="region of interest" description="Disordered" evidence="5">
    <location>
        <begin position="64"/>
        <end position="111"/>
    </location>
</feature>
<feature type="region of interest" description="Disordered" evidence="5">
    <location>
        <begin position="363"/>
        <end position="446"/>
    </location>
</feature>
<dbReference type="AlphaFoldDB" id="A0AAV9IYG5"/>
<keyword evidence="8" id="KW-1185">Reference proteome</keyword>
<dbReference type="CDD" id="cd11713">
    <property type="entry name" value="GINS_A_psf3"/>
    <property type="match status" value="1"/>
</dbReference>
<evidence type="ECO:0000259" key="6">
    <source>
        <dbReference type="Pfam" id="PF05916"/>
    </source>
</evidence>
<dbReference type="InterPro" id="IPR036224">
    <property type="entry name" value="GINS_bundle-like_dom_sf"/>
</dbReference>
<comment type="subcellular location">
    <subcellularLocation>
        <location evidence="1">Nucleus</location>
    </subcellularLocation>
</comment>
<gene>
    <name evidence="7" type="ORF">CDCA_CDCA11G3160</name>
</gene>
<feature type="compositionally biased region" description="Acidic residues" evidence="5">
    <location>
        <begin position="395"/>
        <end position="405"/>
    </location>
</feature>
<keyword evidence="3" id="KW-0235">DNA replication</keyword>
<evidence type="ECO:0000256" key="1">
    <source>
        <dbReference type="ARBA" id="ARBA00004123"/>
    </source>
</evidence>
<evidence type="ECO:0000256" key="3">
    <source>
        <dbReference type="ARBA" id="ARBA00022705"/>
    </source>
</evidence>
<name>A0AAV9IYG5_CYACA</name>
<evidence type="ECO:0000256" key="5">
    <source>
        <dbReference type="SAM" id="MobiDB-lite"/>
    </source>
</evidence>
<evidence type="ECO:0000313" key="8">
    <source>
        <dbReference type="Proteomes" id="UP001301350"/>
    </source>
</evidence>
<protein>
    <recommendedName>
        <fullName evidence="6">GINS subunit domain-containing protein</fullName>
    </recommendedName>
</protein>
<dbReference type="SUPFAM" id="SSF158573">
    <property type="entry name" value="GINS helical bundle-like"/>
    <property type="match status" value="1"/>
</dbReference>
<dbReference type="PANTHER" id="PTHR22768">
    <property type="entry name" value="DNA REPLICATION COMPLEX GINS PROTEIN PSF3"/>
    <property type="match status" value="1"/>
</dbReference>
<dbReference type="Proteomes" id="UP001301350">
    <property type="component" value="Unassembled WGS sequence"/>
</dbReference>
<feature type="domain" description="GINS subunit" evidence="6">
    <location>
        <begin position="198"/>
        <end position="309"/>
    </location>
</feature>
<keyword evidence="4" id="KW-0539">Nucleus</keyword>
<accession>A0AAV9IYG5</accession>
<dbReference type="GO" id="GO:1902975">
    <property type="term" value="P:mitotic DNA replication initiation"/>
    <property type="evidence" value="ECO:0007669"/>
    <property type="project" value="TreeGrafter"/>
</dbReference>
<comment type="similarity">
    <text evidence="2">Belongs to the GINS3/PSF3 family.</text>
</comment>
<dbReference type="GO" id="GO:0000811">
    <property type="term" value="C:GINS complex"/>
    <property type="evidence" value="ECO:0007669"/>
    <property type="project" value="TreeGrafter"/>
</dbReference>
<dbReference type="Pfam" id="PF05916">
    <property type="entry name" value="Sld5"/>
    <property type="match status" value="1"/>
</dbReference>
<dbReference type="InterPro" id="IPR021151">
    <property type="entry name" value="GINS_A"/>
</dbReference>
<dbReference type="EMBL" id="JANCYW010000011">
    <property type="protein sequence ID" value="KAK4537135.1"/>
    <property type="molecule type" value="Genomic_DNA"/>
</dbReference>
<comment type="caution">
    <text evidence="7">The sequence shown here is derived from an EMBL/GenBank/DDBJ whole genome shotgun (WGS) entry which is preliminary data.</text>
</comment>
<organism evidence="7 8">
    <name type="scientific">Cyanidium caldarium</name>
    <name type="common">Red alga</name>
    <dbReference type="NCBI Taxonomy" id="2771"/>
    <lineage>
        <taxon>Eukaryota</taxon>
        <taxon>Rhodophyta</taxon>
        <taxon>Bangiophyceae</taxon>
        <taxon>Cyanidiales</taxon>
        <taxon>Cyanidiaceae</taxon>
        <taxon>Cyanidium</taxon>
    </lineage>
</organism>
<dbReference type="Gene3D" id="1.20.58.2050">
    <property type="match status" value="1"/>
</dbReference>
<dbReference type="InterPro" id="IPR010492">
    <property type="entry name" value="GINS_Psf3"/>
</dbReference>
<evidence type="ECO:0000313" key="7">
    <source>
        <dbReference type="EMBL" id="KAK4537135.1"/>
    </source>
</evidence>
<evidence type="ECO:0000256" key="4">
    <source>
        <dbReference type="ARBA" id="ARBA00023242"/>
    </source>
</evidence>